<evidence type="ECO:0000313" key="2">
    <source>
        <dbReference type="Proteomes" id="UP001064048"/>
    </source>
</evidence>
<dbReference type="EMBL" id="CM046125">
    <property type="protein sequence ID" value="KAI8422916.1"/>
    <property type="molecule type" value="Genomic_DNA"/>
</dbReference>
<protein>
    <submittedName>
        <fullName evidence="1">Uncharacterized protein</fullName>
    </submittedName>
</protein>
<dbReference type="Proteomes" id="UP001064048">
    <property type="component" value="Chromosome 25"/>
</dbReference>
<accession>A0ACC0JFH9</accession>
<reference evidence="1 2" key="1">
    <citation type="journal article" date="2022" name="Genome Biol. Evol.">
        <title>The Spruce Budworm Genome: Reconstructing the Evolutionary History of Antifreeze Proteins.</title>
        <authorList>
            <person name="Beliveau C."/>
            <person name="Gagne P."/>
            <person name="Picq S."/>
            <person name="Vernygora O."/>
            <person name="Keeling C.I."/>
            <person name="Pinkney K."/>
            <person name="Doucet D."/>
            <person name="Wen F."/>
            <person name="Johnston J.S."/>
            <person name="Maaroufi H."/>
            <person name="Boyle B."/>
            <person name="Laroche J."/>
            <person name="Dewar K."/>
            <person name="Juretic N."/>
            <person name="Blackburn G."/>
            <person name="Nisole A."/>
            <person name="Brunet B."/>
            <person name="Brandao M."/>
            <person name="Lumley L."/>
            <person name="Duan J."/>
            <person name="Quan G."/>
            <person name="Lucarotti C.J."/>
            <person name="Roe A.D."/>
            <person name="Sperling F.A.H."/>
            <person name="Levesque R.C."/>
            <person name="Cusson M."/>
        </authorList>
    </citation>
    <scope>NUCLEOTIDE SEQUENCE [LARGE SCALE GENOMIC DNA]</scope>
    <source>
        <strain evidence="1">Glfc:IPQL:Cfum</strain>
    </source>
</reference>
<sequence length="293" mass="33036">MSSDVTTELRQEERKSALVATNETDSLQQLLLRFSSLKRILRVTATVLRFLNLLRKQKTYSGSICEQELAEALLSLVRYCQRSCFYTEIQALQKNQLLPKPLRKLCIFLSTDDVLRVGGRLRHSDLDYEAKHQAILPSNHRLTELIIDDVHTKSLHAGPQTVQFLLAQNFWVLSARRAIAKRLSGCVRCFRAKPVLSQPLMGDLPRVRVTAVKAFQRVGCDYAGPFHVILGRRRRGVRPEKVYLCLLSVFGARLFIWRLLMICQLSPSSPPCGASLLVEVGALSFSATVAQTS</sequence>
<evidence type="ECO:0000313" key="1">
    <source>
        <dbReference type="EMBL" id="KAI8422916.1"/>
    </source>
</evidence>
<proteinExistence type="predicted"/>
<keyword evidence="2" id="KW-1185">Reference proteome</keyword>
<gene>
    <name evidence="1" type="ORF">MSG28_014028</name>
</gene>
<comment type="caution">
    <text evidence="1">The sequence shown here is derived from an EMBL/GenBank/DDBJ whole genome shotgun (WGS) entry which is preliminary data.</text>
</comment>
<name>A0ACC0JFH9_CHOFU</name>
<organism evidence="1 2">
    <name type="scientific">Choristoneura fumiferana</name>
    <name type="common">Spruce budworm moth</name>
    <name type="synonym">Archips fumiferana</name>
    <dbReference type="NCBI Taxonomy" id="7141"/>
    <lineage>
        <taxon>Eukaryota</taxon>
        <taxon>Metazoa</taxon>
        <taxon>Ecdysozoa</taxon>
        <taxon>Arthropoda</taxon>
        <taxon>Hexapoda</taxon>
        <taxon>Insecta</taxon>
        <taxon>Pterygota</taxon>
        <taxon>Neoptera</taxon>
        <taxon>Endopterygota</taxon>
        <taxon>Lepidoptera</taxon>
        <taxon>Glossata</taxon>
        <taxon>Ditrysia</taxon>
        <taxon>Tortricoidea</taxon>
        <taxon>Tortricidae</taxon>
        <taxon>Tortricinae</taxon>
        <taxon>Choristoneura</taxon>
    </lineage>
</organism>